<organism evidence="2 3">
    <name type="scientific">Danxiaibacter flavus</name>
    <dbReference type="NCBI Taxonomy" id="3049108"/>
    <lineage>
        <taxon>Bacteria</taxon>
        <taxon>Pseudomonadati</taxon>
        <taxon>Bacteroidota</taxon>
        <taxon>Chitinophagia</taxon>
        <taxon>Chitinophagales</taxon>
        <taxon>Chitinophagaceae</taxon>
        <taxon>Danxiaibacter</taxon>
    </lineage>
</organism>
<name>A0ABV3ZJ91_9BACT</name>
<dbReference type="Pfam" id="PF00534">
    <property type="entry name" value="Glycos_transf_1"/>
    <property type="match status" value="1"/>
</dbReference>
<evidence type="ECO:0000313" key="3">
    <source>
        <dbReference type="Proteomes" id="UP001560573"/>
    </source>
</evidence>
<dbReference type="PANTHER" id="PTHR45947">
    <property type="entry name" value="SULFOQUINOVOSYL TRANSFERASE SQD2"/>
    <property type="match status" value="1"/>
</dbReference>
<keyword evidence="2" id="KW-0328">Glycosyltransferase</keyword>
<dbReference type="InterPro" id="IPR050194">
    <property type="entry name" value="Glycosyltransferase_grp1"/>
</dbReference>
<comment type="caution">
    <text evidence="2">The sequence shown here is derived from an EMBL/GenBank/DDBJ whole genome shotgun (WGS) entry which is preliminary data.</text>
</comment>
<evidence type="ECO:0000259" key="1">
    <source>
        <dbReference type="Pfam" id="PF00534"/>
    </source>
</evidence>
<dbReference type="Gene3D" id="3.40.50.2000">
    <property type="entry name" value="Glycogen Phosphorylase B"/>
    <property type="match status" value="2"/>
</dbReference>
<proteinExistence type="predicted"/>
<accession>A0ABV3ZJ91</accession>
<evidence type="ECO:0000313" key="2">
    <source>
        <dbReference type="EMBL" id="MEX6689949.1"/>
    </source>
</evidence>
<dbReference type="PANTHER" id="PTHR45947:SF3">
    <property type="entry name" value="SULFOQUINOVOSYL TRANSFERASE SQD2"/>
    <property type="match status" value="1"/>
</dbReference>
<dbReference type="SUPFAM" id="SSF53756">
    <property type="entry name" value="UDP-Glycosyltransferase/glycogen phosphorylase"/>
    <property type="match status" value="1"/>
</dbReference>
<keyword evidence="2" id="KW-0808">Transferase</keyword>
<protein>
    <submittedName>
        <fullName evidence="2">Glycosyltransferase</fullName>
        <ecNumber evidence="2">2.4.-.-</ecNumber>
    </submittedName>
</protein>
<dbReference type="EMBL" id="JAULBC010000007">
    <property type="protein sequence ID" value="MEX6689949.1"/>
    <property type="molecule type" value="Genomic_DNA"/>
</dbReference>
<feature type="domain" description="Glycosyl transferase family 1" evidence="1">
    <location>
        <begin position="215"/>
        <end position="378"/>
    </location>
</feature>
<keyword evidence="3" id="KW-1185">Reference proteome</keyword>
<gene>
    <name evidence="2" type="ORF">QTN47_20745</name>
</gene>
<dbReference type="InterPro" id="IPR001296">
    <property type="entry name" value="Glyco_trans_1"/>
</dbReference>
<dbReference type="GO" id="GO:0016757">
    <property type="term" value="F:glycosyltransferase activity"/>
    <property type="evidence" value="ECO:0007669"/>
    <property type="project" value="UniProtKB-KW"/>
</dbReference>
<reference evidence="2 3" key="1">
    <citation type="submission" date="2023-07" db="EMBL/GenBank/DDBJ databases">
        <authorList>
            <person name="Lian W.-H."/>
        </authorList>
    </citation>
    <scope>NUCLEOTIDE SEQUENCE [LARGE SCALE GENOMIC DNA]</scope>
    <source>
        <strain evidence="2 3">SYSU DXS3180</strain>
    </source>
</reference>
<dbReference type="Proteomes" id="UP001560573">
    <property type="component" value="Unassembled WGS sequence"/>
</dbReference>
<dbReference type="EC" id="2.4.-.-" evidence="2"/>
<dbReference type="RefSeq" id="WP_369331355.1">
    <property type="nucleotide sequence ID" value="NZ_JAULBC010000007.1"/>
</dbReference>
<sequence>MHILHLIASMDPRGGGPSAGIRNLIPALETLGITGEVTCLDKPDERFIKNDPFTTYALGPAEKKWCYSQKLQPWLLNNLHNYDAVLLHGLWLYPGYAVSSVIKKIKRRQQEGSNKIPKVFIMPHGMLDPYFQRATERRLKAVRNWLYWKLIERKVVNDADGIFFTCDEEQLLAKRSFAAYAPKTETNIGCAVEAPPALNKRMRRSFLEICTGLSDAPYLLYFARIHEKKGIDLLLNAFKTFKHETINRKAALPKIVIAGPGIETTYGQKIRSLTDNDPFLKSNVFFTGMLAGDAKWGALYGCEALVLPSHQENFGIAVVEALACCKPVLISDKVNIWREINAANAGIIKTDSLTGVVELLSEWFNTSPQSKRNMGFNAANLYHSHFNVEQAASRFKAALC</sequence>